<dbReference type="Pfam" id="PF00248">
    <property type="entry name" value="Aldo_ket_red"/>
    <property type="match status" value="1"/>
</dbReference>
<protein>
    <submittedName>
        <fullName evidence="3">Aryl-alcohol dehydrogenase-like predicted oxidoreductase</fullName>
    </submittedName>
</protein>
<dbReference type="InterPro" id="IPR036812">
    <property type="entry name" value="NAD(P)_OxRdtase_dom_sf"/>
</dbReference>
<evidence type="ECO:0000259" key="2">
    <source>
        <dbReference type="Pfam" id="PF00248"/>
    </source>
</evidence>
<dbReference type="PANTHER" id="PTHR43625:SF40">
    <property type="entry name" value="ALDO-KETO REDUCTASE YAKC [NADP(+)]"/>
    <property type="match status" value="1"/>
</dbReference>
<dbReference type="PRINTS" id="PR00069">
    <property type="entry name" value="ALDKETRDTASE"/>
</dbReference>
<organism evidence="3 4">
    <name type="scientific">Kribbella orskensis</name>
    <dbReference type="NCBI Taxonomy" id="2512216"/>
    <lineage>
        <taxon>Bacteria</taxon>
        <taxon>Bacillati</taxon>
        <taxon>Actinomycetota</taxon>
        <taxon>Actinomycetes</taxon>
        <taxon>Propionibacteriales</taxon>
        <taxon>Kribbellaceae</taxon>
        <taxon>Kribbella</taxon>
    </lineage>
</organism>
<sequence>MRLTGYRPESNRTQAIQVARRAVELGVTFIDTADAYGIGANEELLAEALHPYAEDLVIATKIGHTRPSPGEWKPVGRPEYLRQAAELSPRRLKIERIDLLQLHRIDPAVPLADQLGALAQLQREGKVRHLGLSEVTVEQLEEARRMIDVVSVQNRYNLTDREHDSVLDHCTQEGIAFIPWLPIANGSHATSALLAEVAAEPGATPAQVSLAWLLHRSPVVVPIPGTKSEAHLTENVAAAQLRLSTDRLARLMSLTGH</sequence>
<comment type="caution">
    <text evidence="3">The sequence shown here is derived from an EMBL/GenBank/DDBJ whole genome shotgun (WGS) entry which is preliminary data.</text>
</comment>
<dbReference type="Gene3D" id="3.20.20.100">
    <property type="entry name" value="NADP-dependent oxidoreductase domain"/>
    <property type="match status" value="1"/>
</dbReference>
<evidence type="ECO:0000313" key="4">
    <source>
        <dbReference type="Proteomes" id="UP000295818"/>
    </source>
</evidence>
<dbReference type="CDD" id="cd19088">
    <property type="entry name" value="AKR_AKR13B1"/>
    <property type="match status" value="1"/>
</dbReference>
<evidence type="ECO:0000256" key="1">
    <source>
        <dbReference type="ARBA" id="ARBA00023002"/>
    </source>
</evidence>
<accession>A0ABY2BIZ2</accession>
<evidence type="ECO:0000313" key="3">
    <source>
        <dbReference type="EMBL" id="TCO21799.1"/>
    </source>
</evidence>
<dbReference type="SUPFAM" id="SSF51430">
    <property type="entry name" value="NAD(P)-linked oxidoreductase"/>
    <property type="match status" value="1"/>
</dbReference>
<dbReference type="PANTHER" id="PTHR43625">
    <property type="entry name" value="AFLATOXIN B1 ALDEHYDE REDUCTASE"/>
    <property type="match status" value="1"/>
</dbReference>
<dbReference type="InterPro" id="IPR023210">
    <property type="entry name" value="NADP_OxRdtase_dom"/>
</dbReference>
<reference evidence="3 4" key="1">
    <citation type="journal article" date="2015" name="Stand. Genomic Sci.">
        <title>Genomic Encyclopedia of Bacterial and Archaeal Type Strains, Phase III: the genomes of soil and plant-associated and newly described type strains.</title>
        <authorList>
            <person name="Whitman W.B."/>
            <person name="Woyke T."/>
            <person name="Klenk H.P."/>
            <person name="Zhou Y."/>
            <person name="Lilburn T.G."/>
            <person name="Beck B.J."/>
            <person name="De Vos P."/>
            <person name="Vandamme P."/>
            <person name="Eisen J.A."/>
            <person name="Garrity G."/>
            <person name="Hugenholtz P."/>
            <person name="Kyrpides N.C."/>
        </authorList>
    </citation>
    <scope>NUCLEOTIDE SEQUENCE [LARGE SCALE GENOMIC DNA]</scope>
    <source>
        <strain evidence="3 4">VKM Ac-2538</strain>
    </source>
</reference>
<dbReference type="InterPro" id="IPR050791">
    <property type="entry name" value="Aldo-Keto_reductase"/>
</dbReference>
<feature type="domain" description="NADP-dependent oxidoreductase" evidence="2">
    <location>
        <begin position="3"/>
        <end position="253"/>
    </location>
</feature>
<keyword evidence="1" id="KW-0560">Oxidoreductase</keyword>
<keyword evidence="4" id="KW-1185">Reference proteome</keyword>
<dbReference type="InterPro" id="IPR020471">
    <property type="entry name" value="AKR"/>
</dbReference>
<proteinExistence type="predicted"/>
<dbReference type="Proteomes" id="UP000295818">
    <property type="component" value="Unassembled WGS sequence"/>
</dbReference>
<dbReference type="EMBL" id="SLWM01000007">
    <property type="protein sequence ID" value="TCO21799.1"/>
    <property type="molecule type" value="Genomic_DNA"/>
</dbReference>
<name>A0ABY2BIZ2_9ACTN</name>
<gene>
    <name evidence="3" type="ORF">EV644_107121</name>
</gene>